<dbReference type="PANTHER" id="PTHR36216">
    <property type="entry name" value="TRANSCRIPTIONAL REGULATOR, TRMB"/>
    <property type="match status" value="1"/>
</dbReference>
<proteinExistence type="predicted"/>
<dbReference type="InterPro" id="IPR004211">
    <property type="entry name" value="Endonuclease_7"/>
</dbReference>
<name>A0A0F9G7R7_9ZZZZ</name>
<dbReference type="Pfam" id="PF13412">
    <property type="entry name" value="HTH_24"/>
    <property type="match status" value="1"/>
</dbReference>
<dbReference type="InterPro" id="IPR036390">
    <property type="entry name" value="WH_DNA-bd_sf"/>
</dbReference>
<organism evidence="1">
    <name type="scientific">marine sediment metagenome</name>
    <dbReference type="NCBI Taxonomy" id="412755"/>
    <lineage>
        <taxon>unclassified sequences</taxon>
        <taxon>metagenomes</taxon>
        <taxon>ecological metagenomes</taxon>
    </lineage>
</organism>
<protein>
    <recommendedName>
        <fullName evidence="2">HTH arsR-type domain-containing protein</fullName>
    </recommendedName>
</protein>
<dbReference type="AlphaFoldDB" id="A0A0F9G7R7"/>
<dbReference type="Gene3D" id="3.40.1800.10">
    <property type="entry name" value="His-Me finger endonucleases"/>
    <property type="match status" value="1"/>
</dbReference>
<comment type="caution">
    <text evidence="1">The sequence shown here is derived from an EMBL/GenBank/DDBJ whole genome shotgun (WGS) entry which is preliminary data.</text>
</comment>
<dbReference type="InterPro" id="IPR036388">
    <property type="entry name" value="WH-like_DNA-bd_sf"/>
</dbReference>
<dbReference type="SUPFAM" id="SSF46785">
    <property type="entry name" value="Winged helix' DNA-binding domain"/>
    <property type="match status" value="1"/>
</dbReference>
<evidence type="ECO:0000313" key="1">
    <source>
        <dbReference type="EMBL" id="KKL94939.1"/>
    </source>
</evidence>
<sequence length="254" mass="30169">MVDNTRHWRFLNPKKVAAIIRSLHYRNKYGITIDDYNQLLEQQHGYCRLCSKHQSEFKRRLDVDHNHKTGKIRGLVCNGCNRTIGKYENKQLKNKKLMKILNFIKENPGIHARDEKVEKTLNITRTPFLKHVMTLEKFNLIRSKKIGKTLHYFESDIIEEVYDKYKTIFLNPLIPKILEEFFKNELTTISEIGKTLDMYSGTILYHIKKLKELNIVKSTKNQSNKKIHLVNVQILKKYNDYFKEPDFSKLLKGL</sequence>
<dbReference type="PANTHER" id="PTHR36216:SF1">
    <property type="entry name" value="HTH ARSR-TYPE DOMAIN-CONTAINING PROTEIN"/>
    <property type="match status" value="1"/>
</dbReference>
<dbReference type="CDD" id="cd00090">
    <property type="entry name" value="HTH_ARSR"/>
    <property type="match status" value="1"/>
</dbReference>
<dbReference type="InterPro" id="IPR044925">
    <property type="entry name" value="His-Me_finger_sf"/>
</dbReference>
<evidence type="ECO:0008006" key="2">
    <source>
        <dbReference type="Google" id="ProtNLM"/>
    </source>
</evidence>
<dbReference type="EMBL" id="LAZR01018798">
    <property type="protein sequence ID" value="KKL94939.1"/>
    <property type="molecule type" value="Genomic_DNA"/>
</dbReference>
<dbReference type="InterPro" id="IPR038563">
    <property type="entry name" value="Endonuclease_7_sf"/>
</dbReference>
<dbReference type="Pfam" id="PF02945">
    <property type="entry name" value="Endonuclease_7"/>
    <property type="match status" value="1"/>
</dbReference>
<reference evidence="1" key="1">
    <citation type="journal article" date="2015" name="Nature">
        <title>Complex archaea that bridge the gap between prokaryotes and eukaryotes.</title>
        <authorList>
            <person name="Spang A."/>
            <person name="Saw J.H."/>
            <person name="Jorgensen S.L."/>
            <person name="Zaremba-Niedzwiedzka K."/>
            <person name="Martijn J."/>
            <person name="Lind A.E."/>
            <person name="van Eijk R."/>
            <person name="Schleper C."/>
            <person name="Guy L."/>
            <person name="Ettema T.J."/>
        </authorList>
    </citation>
    <scope>NUCLEOTIDE SEQUENCE</scope>
</reference>
<accession>A0A0F9G7R7</accession>
<gene>
    <name evidence="1" type="ORF">LCGC14_1859640</name>
</gene>
<dbReference type="Gene3D" id="1.10.10.10">
    <property type="entry name" value="Winged helix-like DNA-binding domain superfamily/Winged helix DNA-binding domain"/>
    <property type="match status" value="2"/>
</dbReference>
<dbReference type="SUPFAM" id="SSF54060">
    <property type="entry name" value="His-Me finger endonucleases"/>
    <property type="match status" value="1"/>
</dbReference>
<dbReference type="InterPro" id="IPR011991">
    <property type="entry name" value="ArsR-like_HTH"/>
</dbReference>